<dbReference type="Gene3D" id="2.130.10.10">
    <property type="entry name" value="YVTN repeat-like/Quinoprotein amine dehydrogenase"/>
    <property type="match status" value="2"/>
</dbReference>
<dbReference type="SMART" id="SM00320">
    <property type="entry name" value="WD40"/>
    <property type="match status" value="6"/>
</dbReference>
<feature type="compositionally biased region" description="Pro residues" evidence="5">
    <location>
        <begin position="223"/>
        <end position="288"/>
    </location>
</feature>
<dbReference type="InterPro" id="IPR000504">
    <property type="entry name" value="RRM_dom"/>
</dbReference>
<dbReference type="SUPFAM" id="SSF54928">
    <property type="entry name" value="RNA-binding domain, RBD"/>
    <property type="match status" value="1"/>
</dbReference>
<dbReference type="InterPro" id="IPR001680">
    <property type="entry name" value="WD40_rpt"/>
</dbReference>
<dbReference type="Pfam" id="PF00076">
    <property type="entry name" value="RRM_1"/>
    <property type="match status" value="1"/>
</dbReference>
<evidence type="ECO:0000256" key="4">
    <source>
        <dbReference type="PROSITE-ProRule" id="PRU00221"/>
    </source>
</evidence>
<feature type="compositionally biased region" description="Low complexity" evidence="5">
    <location>
        <begin position="209"/>
        <end position="222"/>
    </location>
</feature>
<keyword evidence="3" id="KW-0694">RNA-binding</keyword>
<dbReference type="InterPro" id="IPR036322">
    <property type="entry name" value="WD40_repeat_dom_sf"/>
</dbReference>
<evidence type="ECO:0000256" key="1">
    <source>
        <dbReference type="ARBA" id="ARBA00022574"/>
    </source>
</evidence>
<dbReference type="PROSITE" id="PS50082">
    <property type="entry name" value="WD_REPEATS_2"/>
    <property type="match status" value="6"/>
</dbReference>
<feature type="repeat" description="WD" evidence="4">
    <location>
        <begin position="834"/>
        <end position="864"/>
    </location>
</feature>
<gene>
    <name evidence="7" type="ORF">DUNSADRAFT_16695</name>
</gene>
<dbReference type="SMART" id="SM00360">
    <property type="entry name" value="RRM"/>
    <property type="match status" value="1"/>
</dbReference>
<feature type="region of interest" description="Disordered" evidence="5">
    <location>
        <begin position="391"/>
        <end position="501"/>
    </location>
</feature>
<dbReference type="Gene3D" id="3.30.40.10">
    <property type="entry name" value="Zinc/RING finger domain, C3HC4 (zinc finger)"/>
    <property type="match status" value="1"/>
</dbReference>
<dbReference type="InterPro" id="IPR015943">
    <property type="entry name" value="WD40/YVTN_repeat-like_dom_sf"/>
</dbReference>
<feature type="repeat" description="WD" evidence="4">
    <location>
        <begin position="595"/>
        <end position="629"/>
    </location>
</feature>
<evidence type="ECO:0000256" key="3">
    <source>
        <dbReference type="PROSITE-ProRule" id="PRU00176"/>
    </source>
</evidence>
<dbReference type="InterPro" id="IPR020472">
    <property type="entry name" value="WD40_PAC1"/>
</dbReference>
<dbReference type="PANTHER" id="PTHR22847:SF637">
    <property type="entry name" value="WD REPEAT DOMAIN 5B"/>
    <property type="match status" value="1"/>
</dbReference>
<dbReference type="CDD" id="cd00200">
    <property type="entry name" value="WD40"/>
    <property type="match status" value="1"/>
</dbReference>
<feature type="compositionally biased region" description="Pro residues" evidence="5">
    <location>
        <begin position="489"/>
        <end position="501"/>
    </location>
</feature>
<feature type="compositionally biased region" description="Low complexity" evidence="5">
    <location>
        <begin position="109"/>
        <end position="123"/>
    </location>
</feature>
<name>A0ABQ7H0S4_DUNSA</name>
<dbReference type="SUPFAM" id="SSF50978">
    <property type="entry name" value="WD40 repeat-like"/>
    <property type="match status" value="1"/>
</dbReference>
<feature type="region of interest" description="Disordered" evidence="5">
    <location>
        <begin position="209"/>
        <end position="374"/>
    </location>
</feature>
<feature type="compositionally biased region" description="Pro residues" evidence="5">
    <location>
        <begin position="297"/>
        <end position="320"/>
    </location>
</feature>
<dbReference type="PANTHER" id="PTHR22847">
    <property type="entry name" value="WD40 REPEAT PROTEIN"/>
    <property type="match status" value="1"/>
</dbReference>
<feature type="repeat" description="WD" evidence="4">
    <location>
        <begin position="637"/>
        <end position="672"/>
    </location>
</feature>
<feature type="repeat" description="WD" evidence="4">
    <location>
        <begin position="724"/>
        <end position="765"/>
    </location>
</feature>
<feature type="domain" description="RRM" evidence="6">
    <location>
        <begin position="138"/>
        <end position="213"/>
    </location>
</feature>
<reference evidence="7" key="1">
    <citation type="submission" date="2017-08" db="EMBL/GenBank/DDBJ databases">
        <authorList>
            <person name="Polle J.E."/>
            <person name="Barry K."/>
            <person name="Cushman J."/>
            <person name="Schmutz J."/>
            <person name="Tran D."/>
            <person name="Hathwaick L.T."/>
            <person name="Yim W.C."/>
            <person name="Jenkins J."/>
            <person name="Mckie-Krisberg Z.M."/>
            <person name="Prochnik S."/>
            <person name="Lindquist E."/>
            <person name="Dockter R.B."/>
            <person name="Adam C."/>
            <person name="Molina H."/>
            <person name="Bunkerborg J."/>
            <person name="Jin E."/>
            <person name="Buchheim M."/>
            <person name="Magnuson J."/>
        </authorList>
    </citation>
    <scope>NUCLEOTIDE SEQUENCE</scope>
    <source>
        <strain evidence="7">CCAP 19/18</strain>
    </source>
</reference>
<keyword evidence="2" id="KW-0677">Repeat</keyword>
<keyword evidence="1 4" id="KW-0853">WD repeat</keyword>
<accession>A0ABQ7H0S4</accession>
<proteinExistence type="predicted"/>
<evidence type="ECO:0000259" key="6">
    <source>
        <dbReference type="PROSITE" id="PS50102"/>
    </source>
</evidence>
<dbReference type="PROSITE" id="PS50294">
    <property type="entry name" value="WD_REPEATS_REGION"/>
    <property type="match status" value="4"/>
</dbReference>
<dbReference type="Pfam" id="PF13920">
    <property type="entry name" value="zf-C3HC4_3"/>
    <property type="match status" value="1"/>
</dbReference>
<dbReference type="InterPro" id="IPR019775">
    <property type="entry name" value="WD40_repeat_CS"/>
</dbReference>
<dbReference type="Proteomes" id="UP000815325">
    <property type="component" value="Unassembled WGS sequence"/>
</dbReference>
<protein>
    <submittedName>
        <fullName evidence="7">WD40-repeat-containing domain protein</fullName>
    </submittedName>
</protein>
<evidence type="ECO:0000256" key="5">
    <source>
        <dbReference type="SAM" id="MobiDB-lite"/>
    </source>
</evidence>
<sequence>MQLNDMINTIRREARGNQPMLKLGESLDTSRKWTNRGAHDSDLDDLQPLEEYIENNMAVACRYAVALLPQMIQVVQQGQGGANGSGRRSSQPHSRPSTPPHVPSPQDQRGGTPPRGRGNTPFGLRNATPVRGRPEQGASVKVRNLPRQLTNERVLFAIFQATVGNVVSVKVPNGQTYHAYVNFSSHDDALRAVSLMDQKDLHGRVVRVGLQQGGNSRPSTPSRRPPSPAPNPRPQPFTPSQRPPSPAPNHRPSPPPASILDPRPVPTPRPPSPDRFPRHVPAPAPVPARPQQRSPDPVRPTPIINPPRPAPAPAPVPAPENPQHHSHSLLQPYPVVPPAPSPVERNPLAGNGQPPAPEPSIPSLCAPGQAAERDYLPTGGVASAIAGAFNESVPGHVPRSSSPVPDPAVPEAQPQQPGITASGVYRVRRPSPPRVPPMVVEEEPNPLEQQPVAQEPNLLERQPGESEKEYMLRLHDMFNPPSPGSSRPQPGPAPPQTPAPQPPTCVICWSEPIDHGFRHGGSIHNCACRDCAYTIGEGGTCPICRQDVEQVLRIFTPEGDESWPPWPPSIPCPPMPPPVDVRQPRPAPSRTALSLQGHASQVNSLVFNPQGNLLASASDDRSVRIWSVDYQGAQQAVLSHAARVRDVAFSPDGTLCVTASEDTKLRVWDMASFQPTGIVFTGHDSCVNSVAVANHFGSTVCVSGANAGSIMVWDLQTGRMRGTLVGHTSHVYSVAISADGKTVVSSGLDKEIRVWDLATCSSRRTLRGHTGAPCNIYAVACSPAPASTICVSAGMDKTVRVWDFESGQPLHVFAGVHTDWVWDLVDYRLRETKNDLHAKMIFAVAVARTGAIATASADKTIKVW</sequence>
<feature type="compositionally biased region" description="Basic and acidic residues" evidence="5">
    <location>
        <begin position="462"/>
        <end position="476"/>
    </location>
</feature>
<keyword evidence="8" id="KW-1185">Reference proteome</keyword>
<dbReference type="EMBL" id="MU069513">
    <property type="protein sequence ID" value="KAF5840461.1"/>
    <property type="molecule type" value="Genomic_DNA"/>
</dbReference>
<organism evidence="7 8">
    <name type="scientific">Dunaliella salina</name>
    <name type="common">Green alga</name>
    <name type="synonym">Protococcus salinus</name>
    <dbReference type="NCBI Taxonomy" id="3046"/>
    <lineage>
        <taxon>Eukaryota</taxon>
        <taxon>Viridiplantae</taxon>
        <taxon>Chlorophyta</taxon>
        <taxon>core chlorophytes</taxon>
        <taxon>Chlorophyceae</taxon>
        <taxon>CS clade</taxon>
        <taxon>Chlamydomonadales</taxon>
        <taxon>Dunaliellaceae</taxon>
        <taxon>Dunaliella</taxon>
    </lineage>
</organism>
<dbReference type="InterPro" id="IPR035979">
    <property type="entry name" value="RBD_domain_sf"/>
</dbReference>
<feature type="repeat" description="WD" evidence="4">
    <location>
        <begin position="680"/>
        <end position="723"/>
    </location>
</feature>
<dbReference type="PRINTS" id="PR00320">
    <property type="entry name" value="GPROTEINBRPT"/>
</dbReference>
<dbReference type="InterPro" id="IPR013083">
    <property type="entry name" value="Znf_RING/FYVE/PHD"/>
</dbReference>
<feature type="repeat" description="WD" evidence="4">
    <location>
        <begin position="791"/>
        <end position="812"/>
    </location>
</feature>
<feature type="region of interest" description="Disordered" evidence="5">
    <location>
        <begin position="1"/>
        <end position="23"/>
    </location>
</feature>
<dbReference type="PRINTS" id="PR01217">
    <property type="entry name" value="PRICHEXTENSN"/>
</dbReference>
<comment type="caution">
    <text evidence="7">The sequence shown here is derived from an EMBL/GenBank/DDBJ whole genome shotgun (WGS) entry which is preliminary data.</text>
</comment>
<evidence type="ECO:0000313" key="8">
    <source>
        <dbReference type="Proteomes" id="UP000815325"/>
    </source>
</evidence>
<dbReference type="Pfam" id="PF00400">
    <property type="entry name" value="WD40"/>
    <property type="match status" value="6"/>
</dbReference>
<dbReference type="Gene3D" id="3.30.70.330">
    <property type="match status" value="1"/>
</dbReference>
<dbReference type="InterPro" id="IPR012677">
    <property type="entry name" value="Nucleotide-bd_a/b_plait_sf"/>
</dbReference>
<evidence type="ECO:0000256" key="2">
    <source>
        <dbReference type="ARBA" id="ARBA00022737"/>
    </source>
</evidence>
<dbReference type="PROSITE" id="PS50102">
    <property type="entry name" value="RRM"/>
    <property type="match status" value="1"/>
</dbReference>
<dbReference type="CDD" id="cd00590">
    <property type="entry name" value="RRM_SF"/>
    <property type="match status" value="1"/>
</dbReference>
<feature type="region of interest" description="Disordered" evidence="5">
    <location>
        <begin position="78"/>
        <end position="144"/>
    </location>
</feature>
<evidence type="ECO:0000313" key="7">
    <source>
        <dbReference type="EMBL" id="KAF5840461.1"/>
    </source>
</evidence>
<dbReference type="PROSITE" id="PS00678">
    <property type="entry name" value="WD_REPEATS_1"/>
    <property type="match status" value="3"/>
</dbReference>